<accession>A0A1N6EE41</accession>
<evidence type="ECO:0000256" key="1">
    <source>
        <dbReference type="SAM" id="Phobius"/>
    </source>
</evidence>
<dbReference type="AlphaFoldDB" id="A0A1N6EE41"/>
<feature type="transmembrane region" description="Helical" evidence="1">
    <location>
        <begin position="31"/>
        <end position="49"/>
    </location>
</feature>
<keyword evidence="1" id="KW-1133">Transmembrane helix</keyword>
<organism evidence="2 3">
    <name type="scientific">Chryseobacterium scophthalmum</name>
    <dbReference type="NCBI Taxonomy" id="59733"/>
    <lineage>
        <taxon>Bacteria</taxon>
        <taxon>Pseudomonadati</taxon>
        <taxon>Bacteroidota</taxon>
        <taxon>Flavobacteriia</taxon>
        <taxon>Flavobacteriales</taxon>
        <taxon>Weeksellaceae</taxon>
        <taxon>Chryseobacterium group</taxon>
        <taxon>Chryseobacterium</taxon>
    </lineage>
</organism>
<keyword evidence="3" id="KW-1185">Reference proteome</keyword>
<dbReference type="RefSeq" id="WP_157969169.1">
    <property type="nucleotide sequence ID" value="NZ_CP142423.1"/>
</dbReference>
<name>A0A1N6EE41_9FLAO</name>
<dbReference type="OrthoDB" id="1270047at2"/>
<reference evidence="3" key="1">
    <citation type="submission" date="2016-12" db="EMBL/GenBank/DDBJ databases">
        <authorList>
            <person name="Varghese N."/>
            <person name="Submissions S."/>
        </authorList>
    </citation>
    <scope>NUCLEOTIDE SEQUENCE [LARGE SCALE GENOMIC DNA]</scope>
    <source>
        <strain evidence="3">DSM 16779</strain>
    </source>
</reference>
<evidence type="ECO:0000313" key="3">
    <source>
        <dbReference type="Proteomes" id="UP000184782"/>
    </source>
</evidence>
<evidence type="ECO:0000313" key="2">
    <source>
        <dbReference type="EMBL" id="SIN81315.1"/>
    </source>
</evidence>
<proteinExistence type="predicted"/>
<dbReference type="EMBL" id="FSRQ01000001">
    <property type="protein sequence ID" value="SIN81315.1"/>
    <property type="molecule type" value="Genomic_DNA"/>
</dbReference>
<protein>
    <submittedName>
        <fullName evidence="2">Uncharacterized protein</fullName>
    </submittedName>
</protein>
<dbReference type="STRING" id="59733.SAMN05421769_0236"/>
<keyword evidence="1" id="KW-0812">Transmembrane</keyword>
<dbReference type="Proteomes" id="UP000184782">
    <property type="component" value="Unassembled WGS sequence"/>
</dbReference>
<gene>
    <name evidence="2" type="ORF">SAMN05421769_0236</name>
</gene>
<sequence length="52" mass="5954">MQKRSSSFTVIGLLFVGIAMTLVQDNIYLKYGFLIVGTAFLFYSIFTLIRKK</sequence>
<keyword evidence="1" id="KW-0472">Membrane</keyword>